<proteinExistence type="predicted"/>
<evidence type="ECO:0000256" key="1">
    <source>
        <dbReference type="SAM" id="Phobius"/>
    </source>
</evidence>
<keyword evidence="1" id="KW-0472">Membrane</keyword>
<dbReference type="AlphaFoldDB" id="A0A1B6LEJ0"/>
<feature type="non-terminal residue" evidence="2">
    <location>
        <position position="1"/>
    </location>
</feature>
<accession>A0A1B6LEJ0</accession>
<keyword evidence="1" id="KW-1133">Transmembrane helix</keyword>
<feature type="transmembrane region" description="Helical" evidence="1">
    <location>
        <begin position="6"/>
        <end position="23"/>
    </location>
</feature>
<evidence type="ECO:0000313" key="2">
    <source>
        <dbReference type="EMBL" id="JAT22081.1"/>
    </source>
</evidence>
<sequence>PEKLQIMLSLVLSVFYYCIPAYGNSISKGDIARVKHIQNLTVRFVFSLSKFDHISSHRDAANLILMDTVCRVFIAWMVHKILILEEPQYLRERLLYQESGSSVTKSLSTWRESPSS</sequence>
<dbReference type="EMBL" id="GEBQ01017896">
    <property type="protein sequence ID" value="JAT22081.1"/>
    <property type="molecule type" value="Transcribed_RNA"/>
</dbReference>
<name>A0A1B6LEJ0_9HEMI</name>
<reference evidence="2" key="1">
    <citation type="submission" date="2015-11" db="EMBL/GenBank/DDBJ databases">
        <title>De novo transcriptome assembly of four potential Pierce s Disease insect vectors from Arizona vineyards.</title>
        <authorList>
            <person name="Tassone E.E."/>
        </authorList>
    </citation>
    <scope>NUCLEOTIDE SEQUENCE</scope>
</reference>
<gene>
    <name evidence="2" type="ORF">g.7771</name>
</gene>
<protein>
    <submittedName>
        <fullName evidence="2">Uncharacterized protein</fullName>
    </submittedName>
</protein>
<keyword evidence="1" id="KW-0812">Transmembrane</keyword>
<organism evidence="2">
    <name type="scientific">Graphocephala atropunctata</name>
    <dbReference type="NCBI Taxonomy" id="36148"/>
    <lineage>
        <taxon>Eukaryota</taxon>
        <taxon>Metazoa</taxon>
        <taxon>Ecdysozoa</taxon>
        <taxon>Arthropoda</taxon>
        <taxon>Hexapoda</taxon>
        <taxon>Insecta</taxon>
        <taxon>Pterygota</taxon>
        <taxon>Neoptera</taxon>
        <taxon>Paraneoptera</taxon>
        <taxon>Hemiptera</taxon>
        <taxon>Auchenorrhyncha</taxon>
        <taxon>Membracoidea</taxon>
        <taxon>Cicadellidae</taxon>
        <taxon>Cicadellinae</taxon>
        <taxon>Cicadellini</taxon>
        <taxon>Graphocephala</taxon>
    </lineage>
</organism>